<dbReference type="InterPro" id="IPR014722">
    <property type="entry name" value="Rib_uL2_dom2"/>
</dbReference>
<sequence length="217" mass="25064">MRLTALLALPSKVTKLPRDYRFGTNRPGSVADKRKNPPGTRRKIIHVEPISEEQWRYFQGDTVEVLFGKDTGKQGLVSQVIKERNWVVVENLNTHYRYVGQSGDYRGTYVPSEAPLLVNQVALVDPTDRKPTEVEWRYTEEGERVRVSVRTGRIIPTPIAQREDGVIPEQYKDGPKDTSVEDALERTYNPSLKTFQEEIMQAMGIVETRRHRTSFWY</sequence>
<evidence type="ECO:0000256" key="4">
    <source>
        <dbReference type="ARBA" id="ARBA00022980"/>
    </source>
</evidence>
<keyword evidence="3" id="KW-0809">Transit peptide</keyword>
<dbReference type="GO" id="GO:1990904">
    <property type="term" value="C:ribonucleoprotein complex"/>
    <property type="evidence" value="ECO:0007669"/>
    <property type="project" value="UniProtKB-KW"/>
</dbReference>
<comment type="caution">
    <text evidence="11">The sequence shown here is derived from an EMBL/GenBank/DDBJ whole genome shotgun (WGS) entry which is preliminary data.</text>
</comment>
<evidence type="ECO:0000256" key="6">
    <source>
        <dbReference type="ARBA" id="ARBA00023274"/>
    </source>
</evidence>
<dbReference type="GO" id="GO:0006412">
    <property type="term" value="P:translation"/>
    <property type="evidence" value="ECO:0007669"/>
    <property type="project" value="InterPro"/>
</dbReference>
<comment type="subcellular location">
    <subcellularLocation>
        <location evidence="1">Mitochondrion</location>
    </subcellularLocation>
</comment>
<dbReference type="OrthoDB" id="359154at2759"/>
<keyword evidence="4" id="KW-0689">Ribosomal protein</keyword>
<dbReference type="InterPro" id="IPR057264">
    <property type="entry name" value="Ribosomal_uL24_C"/>
</dbReference>
<dbReference type="SMART" id="SM00739">
    <property type="entry name" value="KOW"/>
    <property type="match status" value="1"/>
</dbReference>
<keyword evidence="6" id="KW-0687">Ribonucleoprotein</keyword>
<gene>
    <name evidence="11" type="ORF">GDO78_017342</name>
</gene>
<dbReference type="InterPro" id="IPR008991">
    <property type="entry name" value="Translation_prot_SH3-like_sf"/>
</dbReference>
<evidence type="ECO:0000256" key="2">
    <source>
        <dbReference type="ARBA" id="ARBA00010618"/>
    </source>
</evidence>
<dbReference type="NCBIfam" id="TIGR01079">
    <property type="entry name" value="rplX_bact"/>
    <property type="match status" value="1"/>
</dbReference>
<dbReference type="GO" id="GO:0005840">
    <property type="term" value="C:ribosome"/>
    <property type="evidence" value="ECO:0007669"/>
    <property type="project" value="UniProtKB-KW"/>
</dbReference>
<evidence type="ECO:0000256" key="3">
    <source>
        <dbReference type="ARBA" id="ARBA00022946"/>
    </source>
</evidence>
<evidence type="ECO:0000256" key="9">
    <source>
        <dbReference type="SAM" id="MobiDB-lite"/>
    </source>
</evidence>
<evidence type="ECO:0000313" key="11">
    <source>
        <dbReference type="EMBL" id="KAG9466023.1"/>
    </source>
</evidence>
<organism evidence="11 12">
    <name type="scientific">Eleutherodactylus coqui</name>
    <name type="common">Puerto Rican coqui</name>
    <dbReference type="NCBI Taxonomy" id="57060"/>
    <lineage>
        <taxon>Eukaryota</taxon>
        <taxon>Metazoa</taxon>
        <taxon>Chordata</taxon>
        <taxon>Craniata</taxon>
        <taxon>Vertebrata</taxon>
        <taxon>Euteleostomi</taxon>
        <taxon>Amphibia</taxon>
        <taxon>Batrachia</taxon>
        <taxon>Anura</taxon>
        <taxon>Neobatrachia</taxon>
        <taxon>Hyloidea</taxon>
        <taxon>Eleutherodactylidae</taxon>
        <taxon>Eleutherodactylinae</taxon>
        <taxon>Eleutherodactylus</taxon>
        <taxon>Eleutherodactylus</taxon>
    </lineage>
</organism>
<dbReference type="Pfam" id="PF17136">
    <property type="entry name" value="ribosomal_L24"/>
    <property type="match status" value="1"/>
</dbReference>
<reference evidence="11" key="1">
    <citation type="thesis" date="2020" institute="ProQuest LLC" country="789 East Eisenhower Parkway, Ann Arbor, MI, USA">
        <title>Comparative Genomics and Chromosome Evolution.</title>
        <authorList>
            <person name="Mudd A.B."/>
        </authorList>
    </citation>
    <scope>NUCLEOTIDE SEQUENCE</scope>
    <source>
        <strain evidence="11">HN-11 Male</strain>
        <tissue evidence="11">Kidney and liver</tissue>
    </source>
</reference>
<dbReference type="Pfam" id="PF00467">
    <property type="entry name" value="KOW"/>
    <property type="match status" value="1"/>
</dbReference>
<evidence type="ECO:0000256" key="1">
    <source>
        <dbReference type="ARBA" id="ARBA00004173"/>
    </source>
</evidence>
<evidence type="ECO:0000256" key="8">
    <source>
        <dbReference type="ARBA" id="ARBA00035357"/>
    </source>
</evidence>
<protein>
    <recommendedName>
        <fullName evidence="7">Large ribosomal subunit protein uL24m</fullName>
    </recommendedName>
    <alternativeName>
        <fullName evidence="8">39S ribosomal protein L24, mitochondrial</fullName>
    </alternativeName>
</protein>
<dbReference type="GO" id="GO:0003735">
    <property type="term" value="F:structural constituent of ribosome"/>
    <property type="evidence" value="ECO:0007669"/>
    <property type="project" value="InterPro"/>
</dbReference>
<keyword evidence="5" id="KW-0496">Mitochondrion</keyword>
<dbReference type="HAMAP" id="MF_01326_B">
    <property type="entry name" value="Ribosomal_uL24_B"/>
    <property type="match status" value="1"/>
</dbReference>
<accession>A0A8J6BMW8</accession>
<dbReference type="InterPro" id="IPR005824">
    <property type="entry name" value="KOW"/>
</dbReference>
<dbReference type="PANTHER" id="PTHR12903">
    <property type="entry name" value="MITOCHONDRIAL RIBOSOMAL PROTEIN L24"/>
    <property type="match status" value="1"/>
</dbReference>
<evidence type="ECO:0000256" key="7">
    <source>
        <dbReference type="ARBA" id="ARBA00035283"/>
    </source>
</evidence>
<dbReference type="CDD" id="cd06089">
    <property type="entry name" value="KOW_RPL26"/>
    <property type="match status" value="1"/>
</dbReference>
<evidence type="ECO:0000256" key="5">
    <source>
        <dbReference type="ARBA" id="ARBA00023128"/>
    </source>
</evidence>
<dbReference type="FunFam" id="2.30.30.30:FF:000032">
    <property type="entry name" value="39S ribosomal protein L24, mitochondrial"/>
    <property type="match status" value="1"/>
</dbReference>
<dbReference type="GO" id="GO:0005739">
    <property type="term" value="C:mitochondrion"/>
    <property type="evidence" value="ECO:0007669"/>
    <property type="project" value="UniProtKB-SubCell"/>
</dbReference>
<evidence type="ECO:0000259" key="10">
    <source>
        <dbReference type="SMART" id="SM00739"/>
    </source>
</evidence>
<dbReference type="Proteomes" id="UP000770717">
    <property type="component" value="Unassembled WGS sequence"/>
</dbReference>
<evidence type="ECO:0000313" key="12">
    <source>
        <dbReference type="Proteomes" id="UP000770717"/>
    </source>
</evidence>
<feature type="region of interest" description="Disordered" evidence="9">
    <location>
        <begin position="21"/>
        <end position="40"/>
    </location>
</feature>
<dbReference type="InterPro" id="IPR003256">
    <property type="entry name" value="Ribosomal_uL24"/>
</dbReference>
<dbReference type="AlphaFoldDB" id="A0A8J6BMW8"/>
<name>A0A8J6BMW8_ELECQ</name>
<dbReference type="Gene3D" id="2.30.30.30">
    <property type="match status" value="1"/>
</dbReference>
<feature type="domain" description="KOW" evidence="10">
    <location>
        <begin position="56"/>
        <end position="83"/>
    </location>
</feature>
<dbReference type="EMBL" id="WNTK01002456">
    <property type="protein sequence ID" value="KAG9466023.1"/>
    <property type="molecule type" value="Genomic_DNA"/>
</dbReference>
<dbReference type="SUPFAM" id="SSF50104">
    <property type="entry name" value="Translation proteins SH3-like domain"/>
    <property type="match status" value="1"/>
</dbReference>
<proteinExistence type="inferred from homology"/>
<keyword evidence="12" id="KW-1185">Reference proteome</keyword>
<comment type="similarity">
    <text evidence="2">Belongs to the universal ribosomal protein uL24 family.</text>
</comment>
<dbReference type="GO" id="GO:0003723">
    <property type="term" value="F:RNA binding"/>
    <property type="evidence" value="ECO:0007669"/>
    <property type="project" value="InterPro"/>
</dbReference>
<dbReference type="InterPro" id="IPR041988">
    <property type="entry name" value="Ribosomal_uL24_KOW"/>
</dbReference>